<organism evidence="1 2">
    <name type="scientific">Bifidobacterium panos</name>
    <dbReference type="NCBI Taxonomy" id="2675321"/>
    <lineage>
        <taxon>Bacteria</taxon>
        <taxon>Bacillati</taxon>
        <taxon>Actinomycetota</taxon>
        <taxon>Actinomycetes</taxon>
        <taxon>Bifidobacteriales</taxon>
        <taxon>Bifidobacteriaceae</taxon>
        <taxon>Bifidobacterium</taxon>
    </lineage>
</organism>
<keyword evidence="2" id="KW-1185">Reference proteome</keyword>
<proteinExistence type="predicted"/>
<accession>A0ABX1SZT8</accession>
<dbReference type="RefSeq" id="WP_172146691.1">
    <property type="nucleotide sequence ID" value="NZ_JAAIIJ010000025.1"/>
</dbReference>
<gene>
    <name evidence="1" type="ORF">G1C94_1294</name>
</gene>
<dbReference type="EMBL" id="JAAIIJ010000025">
    <property type="protein sequence ID" value="NMN02672.1"/>
    <property type="molecule type" value="Genomic_DNA"/>
</dbReference>
<sequence>MLSETAVVGLVTAIAGSSCLTQWLATRKESKLTKEEKDTLRDLSERIARREAHDEISDEADRALLFDKLARLHAETVERGLPVSVTDKQRAENAYRVYEKLGGNGVGRHFYEELIRSHASQPPSGTGKETT</sequence>
<evidence type="ECO:0000313" key="1">
    <source>
        <dbReference type="EMBL" id="NMN02672.1"/>
    </source>
</evidence>
<reference evidence="1 2" key="1">
    <citation type="submission" date="2020-02" db="EMBL/GenBank/DDBJ databases">
        <title>Characterization of phylogenetic diversity of novel bifidobacterial species isolated in Czech ZOOs.</title>
        <authorList>
            <person name="Lugli G.A."/>
            <person name="Vera N.B."/>
            <person name="Ventura M."/>
        </authorList>
    </citation>
    <scope>NUCLEOTIDE SEQUENCE [LARGE SCALE GENOMIC DNA]</scope>
    <source>
        <strain evidence="1 2">DSM 109963</strain>
    </source>
</reference>
<comment type="caution">
    <text evidence="1">The sequence shown here is derived from an EMBL/GenBank/DDBJ whole genome shotgun (WGS) entry which is preliminary data.</text>
</comment>
<evidence type="ECO:0000313" key="2">
    <source>
        <dbReference type="Proteomes" id="UP000553756"/>
    </source>
</evidence>
<dbReference type="Proteomes" id="UP000553756">
    <property type="component" value="Unassembled WGS sequence"/>
</dbReference>
<name>A0ABX1SZT8_9BIFI</name>
<protein>
    <submittedName>
        <fullName evidence="1">Uncharacterized protein</fullName>
    </submittedName>
</protein>